<evidence type="ECO:0000313" key="4">
    <source>
        <dbReference type="Proteomes" id="UP001642484"/>
    </source>
</evidence>
<feature type="transmembrane region" description="Helical" evidence="1">
    <location>
        <begin position="457"/>
        <end position="481"/>
    </location>
</feature>
<dbReference type="EMBL" id="CAXAMN010027139">
    <property type="protein sequence ID" value="CAK9108691.1"/>
    <property type="molecule type" value="Genomic_DNA"/>
</dbReference>
<keyword evidence="4" id="KW-1185">Reference proteome</keyword>
<reference evidence="3 4" key="1">
    <citation type="submission" date="2024-02" db="EMBL/GenBank/DDBJ databases">
        <authorList>
            <person name="Chen Y."/>
            <person name="Shah S."/>
            <person name="Dougan E. K."/>
            <person name="Thang M."/>
            <person name="Chan C."/>
        </authorList>
    </citation>
    <scope>NUCLEOTIDE SEQUENCE [LARGE SCALE GENOMIC DNA]</scope>
</reference>
<name>A0ABP0S8L2_9DINO</name>
<keyword evidence="2" id="KW-0732">Signal</keyword>
<organism evidence="3 4">
    <name type="scientific">Durusdinium trenchii</name>
    <dbReference type="NCBI Taxonomy" id="1381693"/>
    <lineage>
        <taxon>Eukaryota</taxon>
        <taxon>Sar</taxon>
        <taxon>Alveolata</taxon>
        <taxon>Dinophyceae</taxon>
        <taxon>Suessiales</taxon>
        <taxon>Symbiodiniaceae</taxon>
        <taxon>Durusdinium</taxon>
    </lineage>
</organism>
<dbReference type="SMART" id="SM00261">
    <property type="entry name" value="FU"/>
    <property type="match status" value="1"/>
</dbReference>
<comment type="caution">
    <text evidence="3">The sequence shown here is derived from an EMBL/GenBank/DDBJ whole genome shotgun (WGS) entry which is preliminary data.</text>
</comment>
<dbReference type="Proteomes" id="UP001642484">
    <property type="component" value="Unassembled WGS sequence"/>
</dbReference>
<evidence type="ECO:0000256" key="1">
    <source>
        <dbReference type="SAM" id="Phobius"/>
    </source>
</evidence>
<feature type="chain" id="PRO_5045478406" evidence="2">
    <location>
        <begin position="20"/>
        <end position="529"/>
    </location>
</feature>
<proteinExistence type="predicted"/>
<dbReference type="InterPro" id="IPR009030">
    <property type="entry name" value="Growth_fac_rcpt_cys_sf"/>
</dbReference>
<accession>A0ABP0S8L2</accession>
<evidence type="ECO:0000256" key="2">
    <source>
        <dbReference type="SAM" id="SignalP"/>
    </source>
</evidence>
<keyword evidence="1" id="KW-0812">Transmembrane</keyword>
<feature type="signal peptide" evidence="2">
    <location>
        <begin position="1"/>
        <end position="19"/>
    </location>
</feature>
<dbReference type="CDD" id="cd00064">
    <property type="entry name" value="FU"/>
    <property type="match status" value="1"/>
</dbReference>
<keyword evidence="1" id="KW-0472">Membrane</keyword>
<dbReference type="Gene3D" id="2.10.220.10">
    <property type="entry name" value="Hormone Receptor, Insulin-like Growth Factor Receptor 1, Chain A, domain 2"/>
    <property type="match status" value="1"/>
</dbReference>
<protein>
    <submittedName>
        <fullName evidence="3">Uncharacterized protein</fullName>
    </submittedName>
</protein>
<evidence type="ECO:0000313" key="3">
    <source>
        <dbReference type="EMBL" id="CAK9108691.1"/>
    </source>
</evidence>
<keyword evidence="1" id="KW-1133">Transmembrane helix</keyword>
<gene>
    <name evidence="3" type="ORF">CCMP2556_LOCUS50623</name>
</gene>
<dbReference type="SUPFAM" id="SSF57184">
    <property type="entry name" value="Growth factor receptor domain"/>
    <property type="match status" value="1"/>
</dbReference>
<sequence length="529" mass="58788">MWPSLAVSLIALQLNHLQSQDASGIREVYLEQSIGVSIPLFWRASRVTYSLALPRDTELVAVRLDATQETGSIEPFALHVPDKGLSTTLTPGVPSHYVEVPMGQPIQLRLDIRQLSYEISLVRSRIGFYGQGIWPDPAQLYPPEGTLAGLNLWDSMGTPAIMVWFMPRVSMYFASLREEAHGVRLAASPNDPDALVEWRINAETWQPLVPGRTSEVGEVAPYGWTLLEVRVSSSLVKTLSPLLYESCNAPLVLVDSKCLYTSCSSSSLYFNQSMESCQPCDSSCLECADGSPKGCLRCPPSRYLRPASSVAVVGSCEQSCLAGFFVQPSSQRCQMAPADVQVERFYLRLTLRISVEDFLANAGTLKEVLRKSAETLAVSSEDVRFHRWDSAKEGLGVFFFLEVENPFVQHQKSEEWFSIDDWFSSLPVPVDEIRIMTQNQLYPPGAPDLQAPFLDAWTWGFIGAGAASLLLIYPLYSFYFVRKYRQQYPYQSGEGQELFVDEILDRSDHAVLTAMSQAGNLKVAAGDDG</sequence>
<dbReference type="InterPro" id="IPR006212">
    <property type="entry name" value="Furin_repeat"/>
</dbReference>